<dbReference type="InterPro" id="IPR000120">
    <property type="entry name" value="Amidase"/>
</dbReference>
<gene>
    <name evidence="2" type="ORF">AtDm6_1954</name>
</gene>
<dbReference type="AlphaFoldDB" id="A0A094YLZ7"/>
<dbReference type="RefSeq" id="WP_035380246.1">
    <property type="nucleotide sequence ID" value="NZ_JACAOJ010000001.1"/>
</dbReference>
<dbReference type="InterPro" id="IPR023631">
    <property type="entry name" value="Amidase_dom"/>
</dbReference>
<dbReference type="PATRIC" id="fig|104102.7.peg.1932"/>
<reference evidence="2 3" key="1">
    <citation type="submission" date="2014-06" db="EMBL/GenBank/DDBJ databases">
        <title>Functional and comparative genomic analyses of the Drosophila gut microbiota identify candidate symbiosis factors.</title>
        <authorList>
            <person name="Newell P.D."/>
            <person name="Chaston J.M."/>
            <person name="Douglas A.E."/>
        </authorList>
    </citation>
    <scope>NUCLEOTIDE SEQUENCE [LARGE SCALE GENOMIC DNA]</scope>
    <source>
        <strain evidence="2 3">DmCS_006</strain>
    </source>
</reference>
<organism evidence="2 3">
    <name type="scientific">Acetobacter tropicalis</name>
    <dbReference type="NCBI Taxonomy" id="104102"/>
    <lineage>
        <taxon>Bacteria</taxon>
        <taxon>Pseudomonadati</taxon>
        <taxon>Pseudomonadota</taxon>
        <taxon>Alphaproteobacteria</taxon>
        <taxon>Acetobacterales</taxon>
        <taxon>Acetobacteraceae</taxon>
        <taxon>Acetobacter</taxon>
    </lineage>
</organism>
<dbReference type="EMBL" id="JOKM01000071">
    <property type="protein sequence ID" value="KGB23085.1"/>
    <property type="molecule type" value="Genomic_DNA"/>
</dbReference>
<evidence type="ECO:0000313" key="2">
    <source>
        <dbReference type="EMBL" id="KGB23085.1"/>
    </source>
</evidence>
<sequence>MSETRAAMASKILNGIEKYEPQVKAFTSYDPVRIRQDADMASPGPLLGMSVGVKDIIDTVHYPTSHGSPIYAGYHSLSDAACVTQLKTAGAVCVGKTVTTEFAFFSPGPTVNPYDVARTPGGSSSGSAAAVAVGMVDIGLASQTAASLTRPASYCGIVGFKPSYGRYAAAGIKSLAPSFDTLGTMTRDVATAALADGVLKGPTAVPSTFKPRRPSSIGICRTPHWDAAEEATQKAIEKAGVLFSEEVQVTYIDLEDFAEAADLHITIMSYEAAQALGWEYADRRPLLSSQIVGLLEAGKQIDYATYRAALARAEELRCLMADIFANYDVLVAPAAPGEAPLAESGTGSPLFSRLWTLLRLPTVTLPGLTSSSGLPVGVQLLSAYGTDEDLLNWAGWAETILPPRPLPSMCI</sequence>
<name>A0A094YLZ7_9PROT</name>
<dbReference type="GO" id="GO:0003824">
    <property type="term" value="F:catalytic activity"/>
    <property type="evidence" value="ECO:0007669"/>
    <property type="project" value="InterPro"/>
</dbReference>
<dbReference type="Pfam" id="PF01425">
    <property type="entry name" value="Amidase"/>
    <property type="match status" value="1"/>
</dbReference>
<dbReference type="PANTHER" id="PTHR11895:SF151">
    <property type="entry name" value="GLUTAMYL-TRNA(GLN) AMIDOTRANSFERASE SUBUNIT A"/>
    <property type="match status" value="1"/>
</dbReference>
<feature type="domain" description="Amidase" evidence="1">
    <location>
        <begin position="11"/>
        <end position="391"/>
    </location>
</feature>
<dbReference type="PANTHER" id="PTHR11895">
    <property type="entry name" value="TRANSAMIDASE"/>
    <property type="match status" value="1"/>
</dbReference>
<dbReference type="Gene3D" id="3.90.1300.10">
    <property type="entry name" value="Amidase signature (AS) domain"/>
    <property type="match status" value="1"/>
</dbReference>
<keyword evidence="3" id="KW-1185">Reference proteome</keyword>
<evidence type="ECO:0000313" key="3">
    <source>
        <dbReference type="Proteomes" id="UP000029448"/>
    </source>
</evidence>
<accession>A0A094YLZ7</accession>
<protein>
    <submittedName>
        <fullName evidence="2">Putative amidase</fullName>
    </submittedName>
</protein>
<dbReference type="SUPFAM" id="SSF75304">
    <property type="entry name" value="Amidase signature (AS) enzymes"/>
    <property type="match status" value="1"/>
</dbReference>
<dbReference type="Proteomes" id="UP000029448">
    <property type="component" value="Unassembled WGS sequence"/>
</dbReference>
<dbReference type="STRING" id="104102.AtDm6_1954"/>
<comment type="caution">
    <text evidence="2">The sequence shown here is derived from an EMBL/GenBank/DDBJ whole genome shotgun (WGS) entry which is preliminary data.</text>
</comment>
<dbReference type="GeneID" id="89478023"/>
<proteinExistence type="predicted"/>
<dbReference type="InterPro" id="IPR036928">
    <property type="entry name" value="AS_sf"/>
</dbReference>
<evidence type="ECO:0000259" key="1">
    <source>
        <dbReference type="Pfam" id="PF01425"/>
    </source>
</evidence>